<dbReference type="Proteomes" id="UP001327093">
    <property type="component" value="Unassembled WGS sequence"/>
</dbReference>
<sequence>MAALPQSPTDPVAVLGEIDPREIGKTELVELLRAAAETAATGGADLSGLSPEQFARLISRASVDQLNAVLAAPALRASIIDEIFRRMSEHYQPKQAKRSHAVVNWRIGKDDDLLHYECALTDGRCQVTEGAQHEAPTVTITMTPLDFLQLTSGNTTAPKLVMARRVRLSGDIGFAVNLPELFQIPKA</sequence>
<gene>
    <name evidence="2" type="ORF">R4I43_25545</name>
</gene>
<dbReference type="InterPro" id="IPR036527">
    <property type="entry name" value="SCP2_sterol-bd_dom_sf"/>
</dbReference>
<dbReference type="Pfam" id="PF02036">
    <property type="entry name" value="SCP2"/>
    <property type="match status" value="1"/>
</dbReference>
<name>A0ABU6AH61_9PSEU</name>
<dbReference type="Gene3D" id="3.30.1050.10">
    <property type="entry name" value="SCP2 sterol-binding domain"/>
    <property type="match status" value="1"/>
</dbReference>
<dbReference type="InterPro" id="IPR003033">
    <property type="entry name" value="SCP2_sterol-bd_dom"/>
</dbReference>
<proteinExistence type="predicted"/>
<keyword evidence="3" id="KW-1185">Reference proteome</keyword>
<accession>A0ABU6AH61</accession>
<dbReference type="EMBL" id="JAWLNX010000021">
    <property type="protein sequence ID" value="MEB3370771.1"/>
    <property type="molecule type" value="Genomic_DNA"/>
</dbReference>
<evidence type="ECO:0000313" key="2">
    <source>
        <dbReference type="EMBL" id="MEB3370771.1"/>
    </source>
</evidence>
<dbReference type="RefSeq" id="WP_324268236.1">
    <property type="nucleotide sequence ID" value="NZ_JAWLNX010000021.1"/>
</dbReference>
<organism evidence="2 3">
    <name type="scientific">Saccharopolyspora mangrovi</name>
    <dbReference type="NCBI Taxonomy" id="3082379"/>
    <lineage>
        <taxon>Bacteria</taxon>
        <taxon>Bacillati</taxon>
        <taxon>Actinomycetota</taxon>
        <taxon>Actinomycetes</taxon>
        <taxon>Pseudonocardiales</taxon>
        <taxon>Pseudonocardiaceae</taxon>
        <taxon>Saccharopolyspora</taxon>
    </lineage>
</organism>
<feature type="domain" description="SCP2" evidence="1">
    <location>
        <begin position="81"/>
        <end position="182"/>
    </location>
</feature>
<reference evidence="2 3" key="1">
    <citation type="submission" date="2023-10" db="EMBL/GenBank/DDBJ databases">
        <title>Saccharopolyspora sp. nov., isolated from mangrove soil.</title>
        <authorList>
            <person name="Lu Y."/>
            <person name="Liu W."/>
        </authorList>
    </citation>
    <scope>NUCLEOTIDE SEQUENCE [LARGE SCALE GENOMIC DNA]</scope>
    <source>
        <strain evidence="2 3">S2-29</strain>
    </source>
</reference>
<evidence type="ECO:0000259" key="1">
    <source>
        <dbReference type="Pfam" id="PF02036"/>
    </source>
</evidence>
<dbReference type="SUPFAM" id="SSF55718">
    <property type="entry name" value="SCP-like"/>
    <property type="match status" value="1"/>
</dbReference>
<protein>
    <submittedName>
        <fullName evidence="2">SCP2 sterol-binding domain-containing protein</fullName>
    </submittedName>
</protein>
<comment type="caution">
    <text evidence="2">The sequence shown here is derived from an EMBL/GenBank/DDBJ whole genome shotgun (WGS) entry which is preliminary data.</text>
</comment>
<evidence type="ECO:0000313" key="3">
    <source>
        <dbReference type="Proteomes" id="UP001327093"/>
    </source>
</evidence>